<feature type="region of interest" description="Disordered" evidence="1">
    <location>
        <begin position="70"/>
        <end position="93"/>
    </location>
</feature>
<reference evidence="2 3" key="1">
    <citation type="submission" date="2019-02" db="EMBL/GenBank/DDBJ databases">
        <title>Deep-cultivation of Planctomycetes and their phenomic and genomic characterization uncovers novel biology.</title>
        <authorList>
            <person name="Wiegand S."/>
            <person name="Jogler M."/>
            <person name="Boedeker C."/>
            <person name="Pinto D."/>
            <person name="Vollmers J."/>
            <person name="Rivas-Marin E."/>
            <person name="Kohn T."/>
            <person name="Peeters S.H."/>
            <person name="Heuer A."/>
            <person name="Rast P."/>
            <person name="Oberbeckmann S."/>
            <person name="Bunk B."/>
            <person name="Jeske O."/>
            <person name="Meyerdierks A."/>
            <person name="Storesund J.E."/>
            <person name="Kallscheuer N."/>
            <person name="Luecker S."/>
            <person name="Lage O.M."/>
            <person name="Pohl T."/>
            <person name="Merkel B.J."/>
            <person name="Hornburger P."/>
            <person name="Mueller R.-W."/>
            <person name="Bruemmer F."/>
            <person name="Labrenz M."/>
            <person name="Spormann A.M."/>
            <person name="Op Den Camp H."/>
            <person name="Overmann J."/>
            <person name="Amann R."/>
            <person name="Jetten M.S.M."/>
            <person name="Mascher T."/>
            <person name="Medema M.H."/>
            <person name="Devos D.P."/>
            <person name="Kaster A.-K."/>
            <person name="Ovreas L."/>
            <person name="Rohde M."/>
            <person name="Galperin M.Y."/>
            <person name="Jogler C."/>
        </authorList>
    </citation>
    <scope>NUCLEOTIDE SEQUENCE [LARGE SCALE GENOMIC DNA]</scope>
    <source>
        <strain evidence="2 3">CA54</strain>
    </source>
</reference>
<gene>
    <name evidence="2" type="ORF">CA54_41470</name>
</gene>
<dbReference type="AlphaFoldDB" id="A0A5C6BAA8"/>
<evidence type="ECO:0000313" key="3">
    <source>
        <dbReference type="Proteomes" id="UP000320735"/>
    </source>
</evidence>
<keyword evidence="3" id="KW-1185">Reference proteome</keyword>
<dbReference type="Proteomes" id="UP000320735">
    <property type="component" value="Unassembled WGS sequence"/>
</dbReference>
<evidence type="ECO:0000313" key="2">
    <source>
        <dbReference type="EMBL" id="TWU08908.1"/>
    </source>
</evidence>
<dbReference type="EMBL" id="SJPP01000002">
    <property type="protein sequence ID" value="TWU08908.1"/>
    <property type="molecule type" value="Genomic_DNA"/>
</dbReference>
<evidence type="ECO:0000256" key="1">
    <source>
        <dbReference type="SAM" id="MobiDB-lite"/>
    </source>
</evidence>
<proteinExistence type="predicted"/>
<comment type="caution">
    <text evidence="2">The sequence shown here is derived from an EMBL/GenBank/DDBJ whole genome shotgun (WGS) entry which is preliminary data.</text>
</comment>
<name>A0A5C6BAA8_9PLAN</name>
<dbReference type="RefSeq" id="WP_146372687.1">
    <property type="nucleotide sequence ID" value="NZ_SJPP01000002.1"/>
</dbReference>
<organism evidence="2 3">
    <name type="scientific">Symmachiella macrocystis</name>
    <dbReference type="NCBI Taxonomy" id="2527985"/>
    <lineage>
        <taxon>Bacteria</taxon>
        <taxon>Pseudomonadati</taxon>
        <taxon>Planctomycetota</taxon>
        <taxon>Planctomycetia</taxon>
        <taxon>Planctomycetales</taxon>
        <taxon>Planctomycetaceae</taxon>
        <taxon>Symmachiella</taxon>
    </lineage>
</organism>
<protein>
    <submittedName>
        <fullName evidence="2">Uncharacterized protein</fullName>
    </submittedName>
</protein>
<accession>A0A5C6BAA8</accession>
<sequence>MARPEGSRNTLIAITYDTIGEMAGGIVGDTARQYTQRGQFDPRSLDSLLKWVNARRTAKGLPLIGIPDQAYTEQSAPNLPDSGYNPLTGEFEP</sequence>